<reference evidence="1 2" key="1">
    <citation type="submission" date="2019-05" db="EMBL/GenBank/DDBJ databases">
        <title>Emergence of the Ug99 lineage of the wheat stem rust pathogen through somatic hybridization.</title>
        <authorList>
            <person name="Li F."/>
            <person name="Upadhyaya N.M."/>
            <person name="Sperschneider J."/>
            <person name="Matny O."/>
            <person name="Nguyen-Phuc H."/>
            <person name="Mago R."/>
            <person name="Raley C."/>
            <person name="Miller M.E."/>
            <person name="Silverstein K.A.T."/>
            <person name="Henningsen E."/>
            <person name="Hirsch C.D."/>
            <person name="Visser B."/>
            <person name="Pretorius Z.A."/>
            <person name="Steffenson B.J."/>
            <person name="Schwessinger B."/>
            <person name="Dodds P.N."/>
            <person name="Figueroa M."/>
        </authorList>
    </citation>
    <scope>NUCLEOTIDE SEQUENCE [LARGE SCALE GENOMIC DNA]</scope>
    <source>
        <strain evidence="1">21-0</strain>
    </source>
</reference>
<evidence type="ECO:0000313" key="1">
    <source>
        <dbReference type="EMBL" id="KAA1077710.1"/>
    </source>
</evidence>
<dbReference type="OrthoDB" id="78198at2759"/>
<dbReference type="Proteomes" id="UP000324748">
    <property type="component" value="Unassembled WGS sequence"/>
</dbReference>
<organism evidence="1 2">
    <name type="scientific">Puccinia graminis f. sp. tritici</name>
    <dbReference type="NCBI Taxonomy" id="56615"/>
    <lineage>
        <taxon>Eukaryota</taxon>
        <taxon>Fungi</taxon>
        <taxon>Dikarya</taxon>
        <taxon>Basidiomycota</taxon>
        <taxon>Pucciniomycotina</taxon>
        <taxon>Pucciniomycetes</taxon>
        <taxon>Pucciniales</taxon>
        <taxon>Pucciniaceae</taxon>
        <taxon>Puccinia</taxon>
    </lineage>
</organism>
<comment type="caution">
    <text evidence="1">The sequence shown here is derived from an EMBL/GenBank/DDBJ whole genome shotgun (WGS) entry which is preliminary data.</text>
</comment>
<sequence>MGINVRTFDDLLDRFSSSWNFNTIDRADVNPNGEPQIGRRSLDAAGTLGLVLHWLCLTMSSYSLQQLFGVTPAICSRYLASGMDHLLDVLNVHPKAQFLWPTTERRAREYGRPIQKKFPLLTNCFGFLNGLNLPVLVSDDEDCILAFAPDGTIMPAILNAPGLWHNSTIAEPLYNQLLHHTPPGYLVISNTAFPRKSARLQSRILAPVKRGD</sequence>
<protein>
    <recommendedName>
        <fullName evidence="3">DDE Tnp4 domain-containing protein</fullName>
    </recommendedName>
</protein>
<dbReference type="EMBL" id="VSWC01000144">
    <property type="protein sequence ID" value="KAA1077710.1"/>
    <property type="molecule type" value="Genomic_DNA"/>
</dbReference>
<proteinExistence type="predicted"/>
<dbReference type="PANTHER" id="PTHR48471:SF1">
    <property type="entry name" value="DDE TNP4 DOMAIN-CONTAINING PROTEIN"/>
    <property type="match status" value="1"/>
</dbReference>
<accession>A0A5B0MP56</accession>
<name>A0A5B0MP56_PUCGR</name>
<evidence type="ECO:0000313" key="2">
    <source>
        <dbReference type="Proteomes" id="UP000324748"/>
    </source>
</evidence>
<dbReference type="AlphaFoldDB" id="A0A5B0MP56"/>
<gene>
    <name evidence="1" type="ORF">PGT21_017098</name>
</gene>
<keyword evidence="2" id="KW-1185">Reference proteome</keyword>
<evidence type="ECO:0008006" key="3">
    <source>
        <dbReference type="Google" id="ProtNLM"/>
    </source>
</evidence>
<dbReference type="PANTHER" id="PTHR48471">
    <property type="entry name" value="DDE TNP4 DOMAIN-CONTAINING PROTEIN"/>
    <property type="match status" value="1"/>
</dbReference>